<dbReference type="GO" id="GO:0003677">
    <property type="term" value="F:DNA binding"/>
    <property type="evidence" value="ECO:0007669"/>
    <property type="project" value="TreeGrafter"/>
</dbReference>
<dbReference type="PANTHER" id="PTHR15341:SF3">
    <property type="entry name" value="NUCLEAR NUCLEIC ACID-BINDING PROTEIN C1D"/>
    <property type="match status" value="1"/>
</dbReference>
<dbReference type="PANTHER" id="PTHR15341">
    <property type="entry name" value="SUN-COR STEROID HORMONE RECEPTOR CO-REPRESSOR"/>
    <property type="match status" value="1"/>
</dbReference>
<keyword evidence="8" id="KW-1185">Reference proteome</keyword>
<evidence type="ECO:0000256" key="3">
    <source>
        <dbReference type="ARBA" id="ARBA00022552"/>
    </source>
</evidence>
<protein>
    <recommendedName>
        <fullName evidence="6">Exosome complex protein</fullName>
    </recommendedName>
</protein>
<keyword evidence="4 6" id="KW-0694">RNA-binding</keyword>
<dbReference type="InterPro" id="IPR011082">
    <property type="entry name" value="Exosome-assoc_fac/DNA_repair"/>
</dbReference>
<dbReference type="GO" id="GO:0010468">
    <property type="term" value="P:regulation of gene expression"/>
    <property type="evidence" value="ECO:0007669"/>
    <property type="project" value="TreeGrafter"/>
</dbReference>
<evidence type="ECO:0000256" key="2">
    <source>
        <dbReference type="ARBA" id="ARBA00009154"/>
    </source>
</evidence>
<dbReference type="InParanoid" id="A0A2T3A6M7"/>
<dbReference type="AlphaFoldDB" id="A0A2T3A6M7"/>
<name>A0A2T3A6M7_9PEZI</name>
<keyword evidence="5 6" id="KW-0539">Nucleus</keyword>
<proteinExistence type="inferred from homology"/>
<dbReference type="GO" id="GO:0003723">
    <property type="term" value="F:RNA binding"/>
    <property type="evidence" value="ECO:0007669"/>
    <property type="project" value="UniProtKB-UniRule"/>
</dbReference>
<dbReference type="EMBL" id="KZ678453">
    <property type="protein sequence ID" value="PSR83850.1"/>
    <property type="molecule type" value="Genomic_DNA"/>
</dbReference>
<accession>A0A2T3A6M7</accession>
<comment type="subcellular location">
    <subcellularLocation>
        <location evidence="1 6">Nucleus</location>
    </subcellularLocation>
</comment>
<dbReference type="GO" id="GO:0000460">
    <property type="term" value="P:maturation of 5.8S rRNA"/>
    <property type="evidence" value="ECO:0007669"/>
    <property type="project" value="TreeGrafter"/>
</dbReference>
<gene>
    <name evidence="7" type="ORF">BD289DRAFT_340916</name>
</gene>
<dbReference type="GO" id="GO:0000178">
    <property type="term" value="C:exosome (RNase complex)"/>
    <property type="evidence" value="ECO:0007669"/>
    <property type="project" value="TreeGrafter"/>
</dbReference>
<keyword evidence="3 6" id="KW-0698">rRNA processing</keyword>
<evidence type="ECO:0000256" key="6">
    <source>
        <dbReference type="RuleBase" id="RU368003"/>
    </source>
</evidence>
<organism evidence="7 8">
    <name type="scientific">Coniella lustricola</name>
    <dbReference type="NCBI Taxonomy" id="2025994"/>
    <lineage>
        <taxon>Eukaryota</taxon>
        <taxon>Fungi</taxon>
        <taxon>Dikarya</taxon>
        <taxon>Ascomycota</taxon>
        <taxon>Pezizomycotina</taxon>
        <taxon>Sordariomycetes</taxon>
        <taxon>Sordariomycetidae</taxon>
        <taxon>Diaporthales</taxon>
        <taxon>Schizoparmaceae</taxon>
        <taxon>Coniella</taxon>
    </lineage>
</organism>
<feature type="non-terminal residue" evidence="7">
    <location>
        <position position="138"/>
    </location>
</feature>
<dbReference type="OrthoDB" id="1421013at2759"/>
<evidence type="ECO:0000313" key="7">
    <source>
        <dbReference type="EMBL" id="PSR83850.1"/>
    </source>
</evidence>
<comment type="function">
    <text evidence="6">Required for exosome-dependent processing of pre-rRNA and small nucleolar RNA (snRNA) precursors. Involved in processing of 35S pre-rRNA at the A0, A1 and A2 sites.</text>
</comment>
<dbReference type="Proteomes" id="UP000241462">
    <property type="component" value="Unassembled WGS sequence"/>
</dbReference>
<evidence type="ECO:0000313" key="8">
    <source>
        <dbReference type="Proteomes" id="UP000241462"/>
    </source>
</evidence>
<evidence type="ECO:0000256" key="1">
    <source>
        <dbReference type="ARBA" id="ARBA00004123"/>
    </source>
</evidence>
<comment type="similarity">
    <text evidence="2 6">Belongs to the C1D family.</text>
</comment>
<evidence type="ECO:0000256" key="5">
    <source>
        <dbReference type="ARBA" id="ARBA00023242"/>
    </source>
</evidence>
<sequence length="138" mass="15310">MDVTDISKHLDKLDDNVDGLEAALKPILTDLDETASKLPLLDRAKLYITVAYSIESTLHSALRLGGVDTKTHSITKELTRLKQYFGKLKQAEEPPADRTHTVDKQAAIRFIKADLADNSEINAKLKEKLAIEREKAAA</sequence>
<evidence type="ECO:0000256" key="4">
    <source>
        <dbReference type="ARBA" id="ARBA00022884"/>
    </source>
</evidence>
<dbReference type="GO" id="GO:0005730">
    <property type="term" value="C:nucleolus"/>
    <property type="evidence" value="ECO:0007669"/>
    <property type="project" value="TreeGrafter"/>
</dbReference>
<reference evidence="7 8" key="1">
    <citation type="journal article" date="2018" name="Mycol. Prog.">
        <title>Coniella lustricola, a new species from submerged detritus.</title>
        <authorList>
            <person name="Raudabaugh D.B."/>
            <person name="Iturriaga T."/>
            <person name="Carver A."/>
            <person name="Mondo S."/>
            <person name="Pangilinan J."/>
            <person name="Lipzen A."/>
            <person name="He G."/>
            <person name="Amirebrahimi M."/>
            <person name="Grigoriev I.V."/>
            <person name="Miller A.N."/>
        </authorList>
    </citation>
    <scope>NUCLEOTIDE SEQUENCE [LARGE SCALE GENOMIC DNA]</scope>
    <source>
        <strain evidence="7 8">B22-T-1</strain>
    </source>
</reference>
<dbReference type="STRING" id="2025994.A0A2T3A6M7"/>
<dbReference type="Pfam" id="PF04000">
    <property type="entry name" value="Sas10_Utp3"/>
    <property type="match status" value="1"/>
</dbReference>
<dbReference type="InterPro" id="IPR007146">
    <property type="entry name" value="Sas10/Utp3/C1D"/>
</dbReference>